<organism evidence="1 2">
    <name type="scientific">Streptococcus mitis</name>
    <dbReference type="NCBI Taxonomy" id="28037"/>
    <lineage>
        <taxon>Bacteria</taxon>
        <taxon>Bacillati</taxon>
        <taxon>Bacillota</taxon>
        <taxon>Bacilli</taxon>
        <taxon>Lactobacillales</taxon>
        <taxon>Streptococcaceae</taxon>
        <taxon>Streptococcus</taxon>
        <taxon>Streptococcus mitis group</taxon>
    </lineage>
</organism>
<comment type="caution">
    <text evidence="1">The sequence shown here is derived from an EMBL/GenBank/DDBJ whole genome shotgun (WGS) entry which is preliminary data.</text>
</comment>
<gene>
    <name evidence="1" type="ORF">SMIDD28_00413</name>
</gene>
<dbReference type="AlphaFoldDB" id="A0A139QCJ5"/>
<protein>
    <submittedName>
        <fullName evidence="1">Uncharacterized protein</fullName>
    </submittedName>
</protein>
<evidence type="ECO:0000313" key="1">
    <source>
        <dbReference type="EMBL" id="KXU00215.1"/>
    </source>
</evidence>
<name>A0A139QCJ5_STRMT</name>
<proteinExistence type="predicted"/>
<reference evidence="1 2" key="1">
    <citation type="submission" date="2016-01" db="EMBL/GenBank/DDBJ databases">
        <title>Highly variable Streptococcus oralis are common among viridans streptococci isolated from primates.</title>
        <authorList>
            <person name="Denapaite D."/>
            <person name="Rieger M."/>
            <person name="Koendgen S."/>
            <person name="Brueckner R."/>
            <person name="Ochigava I."/>
            <person name="Kappeler P."/>
            <person name="Maetz-Rensing K."/>
            <person name="Leendertz F."/>
            <person name="Hakenbeck R."/>
        </authorList>
    </citation>
    <scope>NUCLEOTIDE SEQUENCE [LARGE SCALE GENOMIC DNA]</scope>
    <source>
        <strain evidence="1 2">DD28</strain>
    </source>
</reference>
<dbReference type="RefSeq" id="WP_196756347.1">
    <property type="nucleotide sequence ID" value="NZ_KQ970261.1"/>
</dbReference>
<sequence>MDINYEAEVDHIIEKVNNLGKPIVTFDSTDHTAGKASYICKKDEPEKMVEKIRSLFS</sequence>
<dbReference type="PATRIC" id="fig|28037.234.peg.428"/>
<dbReference type="Proteomes" id="UP000070136">
    <property type="component" value="Unassembled WGS sequence"/>
</dbReference>
<evidence type="ECO:0000313" key="2">
    <source>
        <dbReference type="Proteomes" id="UP000070136"/>
    </source>
</evidence>
<dbReference type="EMBL" id="LQOA01000008">
    <property type="protein sequence ID" value="KXU00215.1"/>
    <property type="molecule type" value="Genomic_DNA"/>
</dbReference>
<accession>A0A139QCJ5</accession>